<sequence>MTNKVGLAIRELHRAENDLAAELLQASSRHKADHDIFYLGRDLARWSQEHVRELAKHGKNYGVELDAEPADEPGLLAAVRQKGAELIGGYHDPALLLLKDLREIHRKAAGVSLDWEVLAQTAQALKDSELLSLTKASHPQTLRQLRWANASLKTNAAQIMVTP</sequence>
<dbReference type="EMBL" id="BAAAND010000001">
    <property type="protein sequence ID" value="GAA1566529.1"/>
    <property type="molecule type" value="Genomic_DNA"/>
</dbReference>
<gene>
    <name evidence="1" type="ORF">GCM10009742_04940</name>
</gene>
<name>A0ABP4NTQ7_9ACTN</name>
<comment type="caution">
    <text evidence="1">The sequence shown here is derived from an EMBL/GenBank/DDBJ whole genome shotgun (WGS) entry which is preliminary data.</text>
</comment>
<protein>
    <submittedName>
        <fullName evidence="1">Uncharacterized protein</fullName>
    </submittedName>
</protein>
<evidence type="ECO:0000313" key="2">
    <source>
        <dbReference type="Proteomes" id="UP001500190"/>
    </source>
</evidence>
<dbReference type="RefSeq" id="WP_344187681.1">
    <property type="nucleotide sequence ID" value="NZ_BAAAND010000001.1"/>
</dbReference>
<keyword evidence="2" id="KW-1185">Reference proteome</keyword>
<organism evidence="1 2">
    <name type="scientific">Kribbella karoonensis</name>
    <dbReference type="NCBI Taxonomy" id="324851"/>
    <lineage>
        <taxon>Bacteria</taxon>
        <taxon>Bacillati</taxon>
        <taxon>Actinomycetota</taxon>
        <taxon>Actinomycetes</taxon>
        <taxon>Propionibacteriales</taxon>
        <taxon>Kribbellaceae</taxon>
        <taxon>Kribbella</taxon>
    </lineage>
</organism>
<dbReference type="Proteomes" id="UP001500190">
    <property type="component" value="Unassembled WGS sequence"/>
</dbReference>
<evidence type="ECO:0000313" key="1">
    <source>
        <dbReference type="EMBL" id="GAA1566529.1"/>
    </source>
</evidence>
<proteinExistence type="predicted"/>
<reference evidence="2" key="1">
    <citation type="journal article" date="2019" name="Int. J. Syst. Evol. Microbiol.">
        <title>The Global Catalogue of Microorganisms (GCM) 10K type strain sequencing project: providing services to taxonomists for standard genome sequencing and annotation.</title>
        <authorList>
            <consortium name="The Broad Institute Genomics Platform"/>
            <consortium name="The Broad Institute Genome Sequencing Center for Infectious Disease"/>
            <person name="Wu L."/>
            <person name="Ma J."/>
        </authorList>
    </citation>
    <scope>NUCLEOTIDE SEQUENCE [LARGE SCALE GENOMIC DNA]</scope>
    <source>
        <strain evidence="2">JCM 14304</strain>
    </source>
</reference>
<accession>A0ABP4NTQ7</accession>